<evidence type="ECO:0000259" key="2">
    <source>
        <dbReference type="Pfam" id="PF05970"/>
    </source>
</evidence>
<sequence>MNPAIRSRREIVFTAASSGIAALLIPGGRTAHSRFGLPFIIDECSTCNVKPYTPLAQLVVQARLVICDEAPMMHKFFFEALDRSFRDVTKEMDKRNKYIPFGGKVIVFGGDFRQILPVIRKGTRPKVVHATINSYLVDRLYLSLYINLCRWWRK</sequence>
<evidence type="ECO:0000256" key="1">
    <source>
        <dbReference type="RuleBase" id="RU363044"/>
    </source>
</evidence>
<dbReference type="PaxDb" id="3880-AES70151"/>
<dbReference type="Gene3D" id="3.40.50.300">
    <property type="entry name" value="P-loop containing nucleotide triphosphate hydrolases"/>
    <property type="match status" value="1"/>
</dbReference>
<proteinExistence type="inferred from homology"/>
<keyword evidence="1" id="KW-0227">DNA damage</keyword>
<comment type="cofactor">
    <cofactor evidence="1">
        <name>Mg(2+)</name>
        <dbReference type="ChEBI" id="CHEBI:18420"/>
    </cofactor>
</comment>
<dbReference type="PANTHER" id="PTHR10492">
    <property type="match status" value="1"/>
</dbReference>
<keyword evidence="1" id="KW-0234">DNA repair</keyword>
<dbReference type="GO" id="GO:0016787">
    <property type="term" value="F:hydrolase activity"/>
    <property type="evidence" value="ECO:0007669"/>
    <property type="project" value="UniProtKB-KW"/>
</dbReference>
<comment type="catalytic activity">
    <reaction evidence="1">
        <text>ATP + H2O = ADP + phosphate + H(+)</text>
        <dbReference type="Rhea" id="RHEA:13065"/>
        <dbReference type="ChEBI" id="CHEBI:15377"/>
        <dbReference type="ChEBI" id="CHEBI:15378"/>
        <dbReference type="ChEBI" id="CHEBI:30616"/>
        <dbReference type="ChEBI" id="CHEBI:43474"/>
        <dbReference type="ChEBI" id="CHEBI:456216"/>
        <dbReference type="EC" id="5.6.2.3"/>
    </reaction>
</comment>
<dbReference type="eggNOG" id="KOG0987">
    <property type="taxonomic scope" value="Eukaryota"/>
</dbReference>
<feature type="domain" description="DNA helicase Pif1-like DEAD-box helicase" evidence="2">
    <location>
        <begin position="4"/>
        <end position="140"/>
    </location>
</feature>
<evidence type="ECO:0000313" key="4">
    <source>
        <dbReference type="EnsemblPlants" id="AES70151"/>
    </source>
</evidence>
<reference evidence="4" key="3">
    <citation type="submission" date="2015-04" db="UniProtKB">
        <authorList>
            <consortium name="EnsemblPlants"/>
        </authorList>
    </citation>
    <scope>IDENTIFICATION</scope>
    <source>
        <strain evidence="4">cv. Jemalong A17</strain>
    </source>
</reference>
<evidence type="ECO:0000313" key="3">
    <source>
        <dbReference type="EMBL" id="AES70151.1"/>
    </source>
</evidence>
<reference evidence="3 5" key="2">
    <citation type="journal article" date="2014" name="BMC Genomics">
        <title>An improved genome release (version Mt4.0) for the model legume Medicago truncatula.</title>
        <authorList>
            <person name="Tang H."/>
            <person name="Krishnakumar V."/>
            <person name="Bidwell S."/>
            <person name="Rosen B."/>
            <person name="Chan A."/>
            <person name="Zhou S."/>
            <person name="Gentzbittel L."/>
            <person name="Childs K.L."/>
            <person name="Yandell M."/>
            <person name="Gundlach H."/>
            <person name="Mayer K.F."/>
            <person name="Schwartz D.C."/>
            <person name="Town C.D."/>
        </authorList>
    </citation>
    <scope>GENOME REANNOTATION</scope>
    <source>
        <strain evidence="4 5">cv. Jemalong A17</strain>
    </source>
</reference>
<dbReference type="SUPFAM" id="SSF52540">
    <property type="entry name" value="P-loop containing nucleoside triphosphate hydrolases"/>
    <property type="match status" value="1"/>
</dbReference>
<organism evidence="3 5">
    <name type="scientific">Medicago truncatula</name>
    <name type="common">Barrel medic</name>
    <name type="synonym">Medicago tribuloides</name>
    <dbReference type="NCBI Taxonomy" id="3880"/>
    <lineage>
        <taxon>Eukaryota</taxon>
        <taxon>Viridiplantae</taxon>
        <taxon>Streptophyta</taxon>
        <taxon>Embryophyta</taxon>
        <taxon>Tracheophyta</taxon>
        <taxon>Spermatophyta</taxon>
        <taxon>Magnoliopsida</taxon>
        <taxon>eudicotyledons</taxon>
        <taxon>Gunneridae</taxon>
        <taxon>Pentapetalae</taxon>
        <taxon>rosids</taxon>
        <taxon>fabids</taxon>
        <taxon>Fabales</taxon>
        <taxon>Fabaceae</taxon>
        <taxon>Papilionoideae</taxon>
        <taxon>50 kb inversion clade</taxon>
        <taxon>NPAAA clade</taxon>
        <taxon>Hologalegina</taxon>
        <taxon>IRL clade</taxon>
        <taxon>Trifolieae</taxon>
        <taxon>Medicago</taxon>
    </lineage>
</organism>
<reference evidence="3 5" key="1">
    <citation type="journal article" date="2011" name="Nature">
        <title>The Medicago genome provides insight into the evolution of rhizobial symbioses.</title>
        <authorList>
            <person name="Young N.D."/>
            <person name="Debelle F."/>
            <person name="Oldroyd G.E."/>
            <person name="Geurts R."/>
            <person name="Cannon S.B."/>
            <person name="Udvardi M.K."/>
            <person name="Benedito V.A."/>
            <person name="Mayer K.F."/>
            <person name="Gouzy J."/>
            <person name="Schoof H."/>
            <person name="Van de Peer Y."/>
            <person name="Proost S."/>
            <person name="Cook D.R."/>
            <person name="Meyers B.C."/>
            <person name="Spannagl M."/>
            <person name="Cheung F."/>
            <person name="De Mita S."/>
            <person name="Krishnakumar V."/>
            <person name="Gundlach H."/>
            <person name="Zhou S."/>
            <person name="Mudge J."/>
            <person name="Bharti A.K."/>
            <person name="Murray J.D."/>
            <person name="Naoumkina M.A."/>
            <person name="Rosen B."/>
            <person name="Silverstein K.A."/>
            <person name="Tang H."/>
            <person name="Rombauts S."/>
            <person name="Zhao P.X."/>
            <person name="Zhou P."/>
            <person name="Barbe V."/>
            <person name="Bardou P."/>
            <person name="Bechner M."/>
            <person name="Bellec A."/>
            <person name="Berger A."/>
            <person name="Berges H."/>
            <person name="Bidwell S."/>
            <person name="Bisseling T."/>
            <person name="Choisne N."/>
            <person name="Couloux A."/>
            <person name="Denny R."/>
            <person name="Deshpande S."/>
            <person name="Dai X."/>
            <person name="Doyle J.J."/>
            <person name="Dudez A.M."/>
            <person name="Farmer A.D."/>
            <person name="Fouteau S."/>
            <person name="Franken C."/>
            <person name="Gibelin C."/>
            <person name="Gish J."/>
            <person name="Goldstein S."/>
            <person name="Gonzalez A.J."/>
            <person name="Green P.J."/>
            <person name="Hallab A."/>
            <person name="Hartog M."/>
            <person name="Hua A."/>
            <person name="Humphray S.J."/>
            <person name="Jeong D.H."/>
            <person name="Jing Y."/>
            <person name="Jocker A."/>
            <person name="Kenton S.M."/>
            <person name="Kim D.J."/>
            <person name="Klee K."/>
            <person name="Lai H."/>
            <person name="Lang C."/>
            <person name="Lin S."/>
            <person name="Macmil S.L."/>
            <person name="Magdelenat G."/>
            <person name="Matthews L."/>
            <person name="McCorrison J."/>
            <person name="Monaghan E.L."/>
            <person name="Mun J.H."/>
            <person name="Najar F.Z."/>
            <person name="Nicholson C."/>
            <person name="Noirot C."/>
            <person name="O'Bleness M."/>
            <person name="Paule C.R."/>
            <person name="Poulain J."/>
            <person name="Prion F."/>
            <person name="Qin B."/>
            <person name="Qu C."/>
            <person name="Retzel E.F."/>
            <person name="Riddle C."/>
            <person name="Sallet E."/>
            <person name="Samain S."/>
            <person name="Samson N."/>
            <person name="Sanders I."/>
            <person name="Saurat O."/>
            <person name="Scarpelli C."/>
            <person name="Schiex T."/>
            <person name="Segurens B."/>
            <person name="Severin A.J."/>
            <person name="Sherrier D.J."/>
            <person name="Shi R."/>
            <person name="Sims S."/>
            <person name="Singer S.R."/>
            <person name="Sinharoy S."/>
            <person name="Sterck L."/>
            <person name="Viollet A."/>
            <person name="Wang B.B."/>
            <person name="Wang K."/>
            <person name="Wang M."/>
            <person name="Wang X."/>
            <person name="Warfsmann J."/>
            <person name="Weissenbach J."/>
            <person name="White D.D."/>
            <person name="White J.D."/>
            <person name="Wiley G.B."/>
            <person name="Wincker P."/>
            <person name="Xing Y."/>
            <person name="Yang L."/>
            <person name="Yao Z."/>
            <person name="Ying F."/>
            <person name="Zhai J."/>
            <person name="Zhou L."/>
            <person name="Zuber A."/>
            <person name="Denarie J."/>
            <person name="Dixon R.A."/>
            <person name="May G.D."/>
            <person name="Schwartz D.C."/>
            <person name="Rogers J."/>
            <person name="Quetier F."/>
            <person name="Town C.D."/>
            <person name="Roe B.A."/>
        </authorList>
    </citation>
    <scope>NUCLEOTIDE SEQUENCE [LARGE SCALE GENOMIC DNA]</scope>
    <source>
        <strain evidence="3">A17</strain>
        <strain evidence="4 5">cv. Jemalong A17</strain>
    </source>
</reference>
<dbReference type="EnsemblPlants" id="AES70151">
    <property type="protein sequence ID" value="AES70151"/>
    <property type="gene ID" value="MTR_3g048710"/>
</dbReference>
<dbReference type="EC" id="5.6.2.3" evidence="1"/>
<keyword evidence="1" id="KW-0547">Nucleotide-binding</keyword>
<dbReference type="GO" id="GO:0006281">
    <property type="term" value="P:DNA repair"/>
    <property type="evidence" value="ECO:0007669"/>
    <property type="project" value="UniProtKB-KW"/>
</dbReference>
<dbReference type="InterPro" id="IPR027417">
    <property type="entry name" value="P-loop_NTPase"/>
</dbReference>
<keyword evidence="1" id="KW-0067">ATP-binding</keyword>
<dbReference type="STRING" id="3880.G7IZW9"/>
<dbReference type="Pfam" id="PF05970">
    <property type="entry name" value="PIF1"/>
    <property type="match status" value="1"/>
</dbReference>
<dbReference type="HOGENOM" id="CLU_001324_9_5_1"/>
<dbReference type="InterPro" id="IPR010285">
    <property type="entry name" value="DNA_helicase_pif1-like_DEAD"/>
</dbReference>
<dbReference type="EMBL" id="CM001219">
    <property type="protein sequence ID" value="AES70151.1"/>
    <property type="molecule type" value="Genomic_DNA"/>
</dbReference>
<dbReference type="GO" id="GO:0005524">
    <property type="term" value="F:ATP binding"/>
    <property type="evidence" value="ECO:0007669"/>
    <property type="project" value="UniProtKB-KW"/>
</dbReference>
<keyword evidence="1" id="KW-0378">Hydrolase</keyword>
<dbReference type="OMA" id="HATINSY"/>
<dbReference type="Proteomes" id="UP000002051">
    <property type="component" value="Chromosome 3"/>
</dbReference>
<dbReference type="GO" id="GO:0043139">
    <property type="term" value="F:5'-3' DNA helicase activity"/>
    <property type="evidence" value="ECO:0007669"/>
    <property type="project" value="UniProtKB-EC"/>
</dbReference>
<dbReference type="AlphaFoldDB" id="G7IZW9"/>
<evidence type="ECO:0000313" key="5">
    <source>
        <dbReference type="Proteomes" id="UP000002051"/>
    </source>
</evidence>
<accession>G7IZW9</accession>
<keyword evidence="1" id="KW-0233">DNA recombination</keyword>
<dbReference type="PANTHER" id="PTHR10492:SF101">
    <property type="entry name" value="ATP-DEPENDENT DNA HELICASE"/>
    <property type="match status" value="1"/>
</dbReference>
<gene>
    <name evidence="3" type="ordered locus">MTR_3g048710</name>
</gene>
<keyword evidence="1 3" id="KW-0347">Helicase</keyword>
<comment type="similarity">
    <text evidence="1">Belongs to the helicase family.</text>
</comment>
<name>G7IZW9_MEDTR</name>
<dbReference type="GO" id="GO:0000723">
    <property type="term" value="P:telomere maintenance"/>
    <property type="evidence" value="ECO:0007669"/>
    <property type="project" value="InterPro"/>
</dbReference>
<keyword evidence="5" id="KW-1185">Reference proteome</keyword>
<dbReference type="GO" id="GO:0006310">
    <property type="term" value="P:DNA recombination"/>
    <property type="evidence" value="ECO:0007669"/>
    <property type="project" value="UniProtKB-KW"/>
</dbReference>
<protein>
    <recommendedName>
        <fullName evidence="1">ATP-dependent DNA helicase</fullName>
        <ecNumber evidence="1">5.6.2.3</ecNumber>
    </recommendedName>
</protein>